<proteinExistence type="predicted"/>
<dbReference type="EMBL" id="JARIHO010000003">
    <property type="protein sequence ID" value="KAJ7363788.1"/>
    <property type="molecule type" value="Genomic_DNA"/>
</dbReference>
<gene>
    <name evidence="2" type="ORF">DFH08DRAFT_681330</name>
</gene>
<keyword evidence="3" id="KW-1185">Reference proteome</keyword>
<evidence type="ECO:0000313" key="3">
    <source>
        <dbReference type="Proteomes" id="UP001218218"/>
    </source>
</evidence>
<comment type="caution">
    <text evidence="2">The sequence shown here is derived from an EMBL/GenBank/DDBJ whole genome shotgun (WGS) entry which is preliminary data.</text>
</comment>
<feature type="transmembrane region" description="Helical" evidence="1">
    <location>
        <begin position="92"/>
        <end position="110"/>
    </location>
</feature>
<organism evidence="2 3">
    <name type="scientific">Mycena albidolilacea</name>
    <dbReference type="NCBI Taxonomy" id="1033008"/>
    <lineage>
        <taxon>Eukaryota</taxon>
        <taxon>Fungi</taxon>
        <taxon>Dikarya</taxon>
        <taxon>Basidiomycota</taxon>
        <taxon>Agaricomycotina</taxon>
        <taxon>Agaricomycetes</taxon>
        <taxon>Agaricomycetidae</taxon>
        <taxon>Agaricales</taxon>
        <taxon>Marasmiineae</taxon>
        <taxon>Mycenaceae</taxon>
        <taxon>Mycena</taxon>
    </lineage>
</organism>
<sequence>MAFSSVGRTKVAAHREYFFNPRKYPTNISAVFLLLINIIVLALSTRVNQFQEYFFVADRFPFILSIITFVVLGLMTVVDFTTTNSYTGRPQFEIGIFSVLAIFWLAFNAFSTSRWNSVPLNCSVIPSDYPDTIQWCQELAALRVFVWIEWLTIFFTMVATLRFAVTQNSRGNKHVFQGPLSRYESARPTFTTNVGNYAFSNEYYEKNGNNNNNNSY</sequence>
<accession>A0AAD7F1P1</accession>
<name>A0AAD7F1P1_9AGAR</name>
<evidence type="ECO:0000313" key="2">
    <source>
        <dbReference type="EMBL" id="KAJ7363788.1"/>
    </source>
</evidence>
<evidence type="ECO:0008006" key="4">
    <source>
        <dbReference type="Google" id="ProtNLM"/>
    </source>
</evidence>
<reference evidence="2" key="1">
    <citation type="submission" date="2023-03" db="EMBL/GenBank/DDBJ databases">
        <title>Massive genome expansion in bonnet fungi (Mycena s.s.) driven by repeated elements and novel gene families across ecological guilds.</title>
        <authorList>
            <consortium name="Lawrence Berkeley National Laboratory"/>
            <person name="Harder C.B."/>
            <person name="Miyauchi S."/>
            <person name="Viragh M."/>
            <person name="Kuo A."/>
            <person name="Thoen E."/>
            <person name="Andreopoulos B."/>
            <person name="Lu D."/>
            <person name="Skrede I."/>
            <person name="Drula E."/>
            <person name="Henrissat B."/>
            <person name="Morin E."/>
            <person name="Kohler A."/>
            <person name="Barry K."/>
            <person name="LaButti K."/>
            <person name="Morin E."/>
            <person name="Salamov A."/>
            <person name="Lipzen A."/>
            <person name="Mereny Z."/>
            <person name="Hegedus B."/>
            <person name="Baldrian P."/>
            <person name="Stursova M."/>
            <person name="Weitz H."/>
            <person name="Taylor A."/>
            <person name="Grigoriev I.V."/>
            <person name="Nagy L.G."/>
            <person name="Martin F."/>
            <person name="Kauserud H."/>
        </authorList>
    </citation>
    <scope>NUCLEOTIDE SEQUENCE</scope>
    <source>
        <strain evidence="2">CBHHK002</strain>
    </source>
</reference>
<keyword evidence="1" id="KW-0472">Membrane</keyword>
<feature type="transmembrane region" description="Helical" evidence="1">
    <location>
        <begin position="144"/>
        <end position="165"/>
    </location>
</feature>
<feature type="transmembrane region" description="Helical" evidence="1">
    <location>
        <begin position="24"/>
        <end position="42"/>
    </location>
</feature>
<dbReference type="AlphaFoldDB" id="A0AAD7F1P1"/>
<evidence type="ECO:0000256" key="1">
    <source>
        <dbReference type="SAM" id="Phobius"/>
    </source>
</evidence>
<feature type="transmembrane region" description="Helical" evidence="1">
    <location>
        <begin position="62"/>
        <end position="80"/>
    </location>
</feature>
<keyword evidence="1" id="KW-0812">Transmembrane</keyword>
<protein>
    <recommendedName>
        <fullName evidence="4">MARVEL domain-containing protein</fullName>
    </recommendedName>
</protein>
<keyword evidence="1" id="KW-1133">Transmembrane helix</keyword>
<dbReference type="Proteomes" id="UP001218218">
    <property type="component" value="Unassembled WGS sequence"/>
</dbReference>